<evidence type="ECO:0000313" key="4">
    <source>
        <dbReference type="Proteomes" id="UP000011087"/>
    </source>
</evidence>
<evidence type="ECO:0000256" key="1">
    <source>
        <dbReference type="SAM" id="MobiDB-lite"/>
    </source>
</evidence>
<reference evidence="4" key="2">
    <citation type="submission" date="2012-11" db="EMBL/GenBank/DDBJ databases">
        <authorList>
            <person name="Kuo A."/>
            <person name="Curtis B.A."/>
            <person name="Tanifuji G."/>
            <person name="Burki F."/>
            <person name="Gruber A."/>
            <person name="Irimia M."/>
            <person name="Maruyama S."/>
            <person name="Arias M.C."/>
            <person name="Ball S.G."/>
            <person name="Gile G.H."/>
            <person name="Hirakawa Y."/>
            <person name="Hopkins J.F."/>
            <person name="Rensing S.A."/>
            <person name="Schmutz J."/>
            <person name="Symeonidi A."/>
            <person name="Elias M."/>
            <person name="Eveleigh R.J."/>
            <person name="Herman E.K."/>
            <person name="Klute M.J."/>
            <person name="Nakayama T."/>
            <person name="Obornik M."/>
            <person name="Reyes-Prieto A."/>
            <person name="Armbrust E.V."/>
            <person name="Aves S.J."/>
            <person name="Beiko R.G."/>
            <person name="Coutinho P."/>
            <person name="Dacks J.B."/>
            <person name="Durnford D.G."/>
            <person name="Fast N.M."/>
            <person name="Green B.R."/>
            <person name="Grisdale C."/>
            <person name="Hempe F."/>
            <person name="Henrissat B."/>
            <person name="Hoppner M.P."/>
            <person name="Ishida K.-I."/>
            <person name="Kim E."/>
            <person name="Koreny L."/>
            <person name="Kroth P.G."/>
            <person name="Liu Y."/>
            <person name="Malik S.-B."/>
            <person name="Maier U.G."/>
            <person name="McRose D."/>
            <person name="Mock T."/>
            <person name="Neilson J.A."/>
            <person name="Onodera N.T."/>
            <person name="Poole A.M."/>
            <person name="Pritham E.J."/>
            <person name="Richards T.A."/>
            <person name="Rocap G."/>
            <person name="Roy S.W."/>
            <person name="Sarai C."/>
            <person name="Schaack S."/>
            <person name="Shirato S."/>
            <person name="Slamovits C.H."/>
            <person name="Spencer D.F."/>
            <person name="Suzuki S."/>
            <person name="Worden A.Z."/>
            <person name="Zauner S."/>
            <person name="Barry K."/>
            <person name="Bell C."/>
            <person name="Bharti A.K."/>
            <person name="Crow J.A."/>
            <person name="Grimwood J."/>
            <person name="Kramer R."/>
            <person name="Lindquist E."/>
            <person name="Lucas S."/>
            <person name="Salamov A."/>
            <person name="McFadden G.I."/>
            <person name="Lane C.E."/>
            <person name="Keeling P.J."/>
            <person name="Gray M.W."/>
            <person name="Grigoriev I.V."/>
            <person name="Archibald J.M."/>
        </authorList>
    </citation>
    <scope>NUCLEOTIDE SEQUENCE</scope>
    <source>
        <strain evidence="4">CCMP2712</strain>
    </source>
</reference>
<evidence type="ECO:0000313" key="3">
    <source>
        <dbReference type="EnsemblProtists" id="EKX31466"/>
    </source>
</evidence>
<dbReference type="KEGG" id="gtt:GUITHDRAFT_122342"/>
<reference evidence="3" key="3">
    <citation type="submission" date="2016-03" db="UniProtKB">
        <authorList>
            <consortium name="EnsemblProtists"/>
        </authorList>
    </citation>
    <scope>IDENTIFICATION</scope>
</reference>
<dbReference type="AlphaFoldDB" id="L1I5F1"/>
<dbReference type="EnsemblProtists" id="EKX31466">
    <property type="protein sequence ID" value="EKX31466"/>
    <property type="gene ID" value="GUITHDRAFT_122342"/>
</dbReference>
<organism evidence="2">
    <name type="scientific">Guillardia theta (strain CCMP2712)</name>
    <name type="common">Cryptophyte</name>
    <dbReference type="NCBI Taxonomy" id="905079"/>
    <lineage>
        <taxon>Eukaryota</taxon>
        <taxon>Cryptophyceae</taxon>
        <taxon>Pyrenomonadales</taxon>
        <taxon>Geminigeraceae</taxon>
        <taxon>Guillardia</taxon>
    </lineage>
</organism>
<sequence>MDMQEIPFMLKTTEIELLLTLLTPSLHLDCFDPLPYRDFSYKCSCSLCQQPHQPPHRSEEAAVTCDELRYLPLGPTGRWQSSLGAEAMRRAEAALAEQAREDGAWEGSRSSSPSESPSEKEGAEATATAGRGKRGRSWSEEERERHKKACRGKGRLSAGERQEIVRLHHSKDPQVHKSKAELAAMFGKSLSAISKALKPENPTSSPSGLIGTESARGAQRLSV</sequence>
<dbReference type="EMBL" id="JH993276">
    <property type="protein sequence ID" value="EKX31466.1"/>
    <property type="molecule type" value="Genomic_DNA"/>
</dbReference>
<feature type="compositionally biased region" description="Low complexity" evidence="1">
    <location>
        <begin position="106"/>
        <end position="116"/>
    </location>
</feature>
<protein>
    <submittedName>
        <fullName evidence="2 3">Uncharacterized protein</fullName>
    </submittedName>
</protein>
<proteinExistence type="predicted"/>
<dbReference type="PaxDb" id="55529-EKX31466"/>
<gene>
    <name evidence="2" type="ORF">GUITHDRAFT_122342</name>
</gene>
<dbReference type="HOGENOM" id="CLU_108259_0_0_1"/>
<feature type="region of interest" description="Disordered" evidence="1">
    <location>
        <begin position="90"/>
        <end position="177"/>
    </location>
</feature>
<dbReference type="RefSeq" id="XP_005818446.1">
    <property type="nucleotide sequence ID" value="XM_005818389.1"/>
</dbReference>
<accession>L1I5F1</accession>
<feature type="compositionally biased region" description="Basic residues" evidence="1">
    <location>
        <begin position="145"/>
        <end position="154"/>
    </location>
</feature>
<feature type="compositionally biased region" description="Basic and acidic residues" evidence="1">
    <location>
        <begin position="158"/>
        <end position="177"/>
    </location>
</feature>
<keyword evidence="4" id="KW-1185">Reference proteome</keyword>
<dbReference type="Proteomes" id="UP000011087">
    <property type="component" value="Unassembled WGS sequence"/>
</dbReference>
<name>L1I5F1_GUITC</name>
<feature type="region of interest" description="Disordered" evidence="1">
    <location>
        <begin position="196"/>
        <end position="223"/>
    </location>
</feature>
<feature type="compositionally biased region" description="Basic and acidic residues" evidence="1">
    <location>
        <begin position="90"/>
        <end position="103"/>
    </location>
</feature>
<evidence type="ECO:0000313" key="2">
    <source>
        <dbReference type="EMBL" id="EKX31466.1"/>
    </source>
</evidence>
<dbReference type="GeneID" id="17288193"/>
<reference evidence="2 4" key="1">
    <citation type="journal article" date="2012" name="Nature">
        <title>Algal genomes reveal evolutionary mosaicism and the fate of nucleomorphs.</title>
        <authorList>
            <consortium name="DOE Joint Genome Institute"/>
            <person name="Curtis B.A."/>
            <person name="Tanifuji G."/>
            <person name="Burki F."/>
            <person name="Gruber A."/>
            <person name="Irimia M."/>
            <person name="Maruyama S."/>
            <person name="Arias M.C."/>
            <person name="Ball S.G."/>
            <person name="Gile G.H."/>
            <person name="Hirakawa Y."/>
            <person name="Hopkins J.F."/>
            <person name="Kuo A."/>
            <person name="Rensing S.A."/>
            <person name="Schmutz J."/>
            <person name="Symeonidi A."/>
            <person name="Elias M."/>
            <person name="Eveleigh R.J."/>
            <person name="Herman E.K."/>
            <person name="Klute M.J."/>
            <person name="Nakayama T."/>
            <person name="Obornik M."/>
            <person name="Reyes-Prieto A."/>
            <person name="Armbrust E.V."/>
            <person name="Aves S.J."/>
            <person name="Beiko R.G."/>
            <person name="Coutinho P."/>
            <person name="Dacks J.B."/>
            <person name="Durnford D.G."/>
            <person name="Fast N.M."/>
            <person name="Green B.R."/>
            <person name="Grisdale C.J."/>
            <person name="Hempel F."/>
            <person name="Henrissat B."/>
            <person name="Hoppner M.P."/>
            <person name="Ishida K."/>
            <person name="Kim E."/>
            <person name="Koreny L."/>
            <person name="Kroth P.G."/>
            <person name="Liu Y."/>
            <person name="Malik S.B."/>
            <person name="Maier U.G."/>
            <person name="McRose D."/>
            <person name="Mock T."/>
            <person name="Neilson J.A."/>
            <person name="Onodera N.T."/>
            <person name="Poole A.M."/>
            <person name="Pritham E.J."/>
            <person name="Richards T.A."/>
            <person name="Rocap G."/>
            <person name="Roy S.W."/>
            <person name="Sarai C."/>
            <person name="Schaack S."/>
            <person name="Shirato S."/>
            <person name="Slamovits C.H."/>
            <person name="Spencer D.F."/>
            <person name="Suzuki S."/>
            <person name="Worden A.Z."/>
            <person name="Zauner S."/>
            <person name="Barry K."/>
            <person name="Bell C."/>
            <person name="Bharti A.K."/>
            <person name="Crow J.A."/>
            <person name="Grimwood J."/>
            <person name="Kramer R."/>
            <person name="Lindquist E."/>
            <person name="Lucas S."/>
            <person name="Salamov A."/>
            <person name="McFadden G.I."/>
            <person name="Lane C.E."/>
            <person name="Keeling P.J."/>
            <person name="Gray M.W."/>
            <person name="Grigoriev I.V."/>
            <person name="Archibald J.M."/>
        </authorList>
    </citation>
    <scope>NUCLEOTIDE SEQUENCE</scope>
    <source>
        <strain evidence="2 4">CCMP2712</strain>
    </source>
</reference>